<evidence type="ECO:0000256" key="3">
    <source>
        <dbReference type="SAM" id="MobiDB-lite"/>
    </source>
</evidence>
<protein>
    <submittedName>
        <fullName evidence="5">Tripartite motif-containing protein 3-like</fullName>
    </submittedName>
</protein>
<dbReference type="AlphaFoldDB" id="A0A9J7LGI8"/>
<evidence type="ECO:0000256" key="2">
    <source>
        <dbReference type="PROSITE-ProRule" id="PRU00504"/>
    </source>
</evidence>
<dbReference type="KEGG" id="bfo:118419870"/>
<dbReference type="SUPFAM" id="SSF101898">
    <property type="entry name" value="NHL repeat"/>
    <property type="match status" value="1"/>
</dbReference>
<proteinExistence type="predicted"/>
<evidence type="ECO:0000313" key="4">
    <source>
        <dbReference type="Proteomes" id="UP000001554"/>
    </source>
</evidence>
<reference evidence="4" key="1">
    <citation type="journal article" date="2020" name="Nat. Ecol. Evol.">
        <title>Deeply conserved synteny resolves early events in vertebrate evolution.</title>
        <authorList>
            <person name="Simakov O."/>
            <person name="Marletaz F."/>
            <person name="Yue J.X."/>
            <person name="O'Connell B."/>
            <person name="Jenkins J."/>
            <person name="Brandt A."/>
            <person name="Calef R."/>
            <person name="Tung C.H."/>
            <person name="Huang T.K."/>
            <person name="Schmutz J."/>
            <person name="Satoh N."/>
            <person name="Yu J.K."/>
            <person name="Putnam N.H."/>
            <person name="Green R.E."/>
            <person name="Rokhsar D.S."/>
        </authorList>
    </citation>
    <scope>NUCLEOTIDE SEQUENCE [LARGE SCALE GENOMIC DNA]</scope>
    <source>
        <strain evidence="4">S238N-H82</strain>
    </source>
</reference>
<evidence type="ECO:0000256" key="1">
    <source>
        <dbReference type="ARBA" id="ARBA00022737"/>
    </source>
</evidence>
<dbReference type="Gene3D" id="2.120.10.30">
    <property type="entry name" value="TolB, C-terminal domain"/>
    <property type="match status" value="1"/>
</dbReference>
<sequence length="365" mass="39679">MLTSNAKMVSTASTATTFTATTSTSTNSTATASTATASPSRTLATTTFTSTSKMSTYQTTIPFDTTRPETELSINSAVPTSINTESDGRVLMKPITFGGKGKSQGKFQYPNAVAVSAENEIYVLDVDNRRIQVFNKNGVFLRLFKTVYEVPGKEKQTIHPYDVAIDANGFVWVVGDIRDELQVVQYSQIGKQMSTVDPKSSTYFPAIAVNVLNGNIAVVTKGNTIFVFLPDGSVYNRFQLVGGVDVSFVTFNNEGNILFTDAMRNTVHEYTRDGDKLFQFGSKGRGEGQLRSPARICTDSSGNIFVSNVRNKRFDMFTSRGEFVRTVFSTKSPVGLACGPDGQLVVTDARSHTVTIIPRQLVLSG</sequence>
<dbReference type="InterPro" id="IPR050952">
    <property type="entry name" value="TRIM-NHL_E3_ligases"/>
</dbReference>
<dbReference type="OrthoDB" id="10020332at2759"/>
<dbReference type="PANTHER" id="PTHR24104:SF50">
    <property type="entry name" value="SMP-30_GLUCONOLACTONASE_LRE-LIKE REGION DOMAIN-CONTAINING PROTEIN"/>
    <property type="match status" value="1"/>
</dbReference>
<dbReference type="GeneID" id="118419870"/>
<gene>
    <name evidence="5" type="primary">LOC118419870</name>
</gene>
<name>A0A9J7LGI8_BRAFL</name>
<keyword evidence="1" id="KW-0677">Repeat</keyword>
<feature type="repeat" description="NHL" evidence="2">
    <location>
        <begin position="277"/>
        <end position="320"/>
    </location>
</feature>
<dbReference type="PROSITE" id="PS51125">
    <property type="entry name" value="NHL"/>
    <property type="match status" value="2"/>
</dbReference>
<dbReference type="PANTHER" id="PTHR24104">
    <property type="entry name" value="E3 UBIQUITIN-PROTEIN LIGASE NHLRC1-RELATED"/>
    <property type="match status" value="1"/>
</dbReference>
<dbReference type="Pfam" id="PF01436">
    <property type="entry name" value="NHL"/>
    <property type="match status" value="1"/>
</dbReference>
<accession>A0A9J7LGI8</accession>
<dbReference type="RefSeq" id="XP_035682417.1">
    <property type="nucleotide sequence ID" value="XM_035826524.1"/>
</dbReference>
<evidence type="ECO:0000313" key="5">
    <source>
        <dbReference type="RefSeq" id="XP_035682417.1"/>
    </source>
</evidence>
<dbReference type="FunFam" id="2.120.10.30:FF:000064">
    <property type="entry name" value="Uncharacterized protein"/>
    <property type="match status" value="1"/>
</dbReference>
<dbReference type="Proteomes" id="UP000001554">
    <property type="component" value="Chromosome 7"/>
</dbReference>
<organism evidence="4 5">
    <name type="scientific">Branchiostoma floridae</name>
    <name type="common">Florida lancelet</name>
    <name type="synonym">Amphioxus</name>
    <dbReference type="NCBI Taxonomy" id="7739"/>
    <lineage>
        <taxon>Eukaryota</taxon>
        <taxon>Metazoa</taxon>
        <taxon>Chordata</taxon>
        <taxon>Cephalochordata</taxon>
        <taxon>Leptocardii</taxon>
        <taxon>Amphioxiformes</taxon>
        <taxon>Branchiostomatidae</taxon>
        <taxon>Branchiostoma</taxon>
    </lineage>
</organism>
<dbReference type="GO" id="GO:0043161">
    <property type="term" value="P:proteasome-mediated ubiquitin-dependent protein catabolic process"/>
    <property type="evidence" value="ECO:0000318"/>
    <property type="project" value="GO_Central"/>
</dbReference>
<dbReference type="InterPro" id="IPR011042">
    <property type="entry name" value="6-blade_b-propeller_TolB-like"/>
</dbReference>
<dbReference type="GO" id="GO:0061630">
    <property type="term" value="F:ubiquitin protein ligase activity"/>
    <property type="evidence" value="ECO:0000318"/>
    <property type="project" value="GO_Central"/>
</dbReference>
<dbReference type="CDD" id="cd05819">
    <property type="entry name" value="NHL"/>
    <property type="match status" value="1"/>
</dbReference>
<feature type="region of interest" description="Disordered" evidence="3">
    <location>
        <begin position="21"/>
        <end position="40"/>
    </location>
</feature>
<dbReference type="InterPro" id="IPR001258">
    <property type="entry name" value="NHL_repeat"/>
</dbReference>
<keyword evidence="4" id="KW-1185">Reference proteome</keyword>
<feature type="repeat" description="NHL" evidence="2">
    <location>
        <begin position="97"/>
        <end position="137"/>
    </location>
</feature>
<reference evidence="5" key="2">
    <citation type="submission" date="2025-08" db="UniProtKB">
        <authorList>
            <consortium name="RefSeq"/>
        </authorList>
    </citation>
    <scope>IDENTIFICATION</scope>
    <source>
        <strain evidence="5">S238N-H82</strain>
        <tissue evidence="5">Testes</tissue>
    </source>
</reference>
<dbReference type="GO" id="GO:0000209">
    <property type="term" value="P:protein polyubiquitination"/>
    <property type="evidence" value="ECO:0000318"/>
    <property type="project" value="GO_Central"/>
</dbReference>